<keyword evidence="6 8" id="KW-1133">Transmembrane helix</keyword>
<evidence type="ECO:0000313" key="11">
    <source>
        <dbReference type="Proteomes" id="UP000217103"/>
    </source>
</evidence>
<feature type="transmembrane region" description="Helical" evidence="8">
    <location>
        <begin position="542"/>
        <end position="560"/>
    </location>
</feature>
<name>A0A1H1F5Q3_9ACTN</name>
<protein>
    <submittedName>
        <fullName evidence="10">Iron(III) transport system permease protein</fullName>
    </submittedName>
</protein>
<dbReference type="Gene3D" id="1.10.3720.10">
    <property type="entry name" value="MetI-like"/>
    <property type="match status" value="2"/>
</dbReference>
<keyword evidence="5 8" id="KW-0812">Transmembrane</keyword>
<feature type="transmembrane region" description="Helical" evidence="8">
    <location>
        <begin position="251"/>
        <end position="271"/>
    </location>
</feature>
<dbReference type="PROSITE" id="PS50928">
    <property type="entry name" value="ABC_TM1"/>
    <property type="match status" value="2"/>
</dbReference>
<feature type="domain" description="ABC transmembrane type-1" evidence="9">
    <location>
        <begin position="360"/>
        <end position="560"/>
    </location>
</feature>
<evidence type="ECO:0000256" key="6">
    <source>
        <dbReference type="ARBA" id="ARBA00022989"/>
    </source>
</evidence>
<feature type="domain" description="ABC transmembrane type-1" evidence="9">
    <location>
        <begin position="65"/>
        <end position="270"/>
    </location>
</feature>
<sequence>MRSSVRGLLRSPFALVVLVTVGWFSAAFLVWPNANLLAETFFPDGRFSGRAVERLLSSERALRSLGNSLLLAVSLAVTVNVVGIFIVLVTKYFDIRGARVLWLGYATTFIYKGIMLAAGYRFVYGEGGIVTDVLVQIFPDLDPGWFSGYFAVLFVMTCAVTTNHLLFVSAALDRVDYQIIEAARNLGASAWTILWRVVLPMLRPVLFAVTILTFLTGLGALSAPQVLGGRDFQTIAPIILTFSTSPTSRDLAALLAIILGLATVLLLAVLLRIERGGTYYSLSRVSSTLVKQKITNPVANVVVHVAAYALFVVYVLPVALIVLYSFADSRAIESSSLSLSALSLDNYVRVLSGPESLRPFLVSIVYSALAALIVVGGLLFVARIIHRYRNWFTAAVEYLLHIPWLLPATMIALGLIMSYDHPNPMVGGAVLTGTAVILLIAFVIVKIPFTLRLLKAAFMSVDTSQEEAASLMGARTLYTFRRVLLPAVLPTALAVAALNFNDLLDDYDTAVFLAHPLFQPLGLFIKANADGAVSLDARANTFVYTVLLMIISGIAMYLVYGRPRRRRRSRRRTREVR</sequence>
<feature type="transmembrane region" description="Helical" evidence="8">
    <location>
        <begin position="12"/>
        <end position="31"/>
    </location>
</feature>
<feature type="transmembrane region" description="Helical" evidence="8">
    <location>
        <begin position="144"/>
        <end position="172"/>
    </location>
</feature>
<evidence type="ECO:0000313" key="10">
    <source>
        <dbReference type="EMBL" id="SDQ96323.1"/>
    </source>
</evidence>
<dbReference type="GO" id="GO:0055085">
    <property type="term" value="P:transmembrane transport"/>
    <property type="evidence" value="ECO:0007669"/>
    <property type="project" value="InterPro"/>
</dbReference>
<accession>A0A1H1F5Q3</accession>
<dbReference type="PANTHER" id="PTHR43357">
    <property type="entry name" value="INNER MEMBRANE ABC TRANSPORTER PERMEASE PROTEIN YDCV"/>
    <property type="match status" value="1"/>
</dbReference>
<dbReference type="Proteomes" id="UP000217103">
    <property type="component" value="Unassembled WGS sequence"/>
</dbReference>
<evidence type="ECO:0000256" key="2">
    <source>
        <dbReference type="ARBA" id="ARBA00022448"/>
    </source>
</evidence>
<gene>
    <name evidence="10" type="ORF">SAMN04489764_2805</name>
</gene>
<feature type="transmembrane region" description="Helical" evidence="8">
    <location>
        <begin position="101"/>
        <end position="124"/>
    </location>
</feature>
<feature type="transmembrane region" description="Helical" evidence="8">
    <location>
        <begin position="483"/>
        <end position="500"/>
    </location>
</feature>
<dbReference type="PANTHER" id="PTHR43357:SF4">
    <property type="entry name" value="INNER MEMBRANE ABC TRANSPORTER PERMEASE PROTEIN YDCV"/>
    <property type="match status" value="1"/>
</dbReference>
<feature type="transmembrane region" description="Helical" evidence="8">
    <location>
        <begin position="425"/>
        <end position="445"/>
    </location>
</feature>
<comment type="similarity">
    <text evidence="8">Belongs to the binding-protein-dependent transport system permease family.</text>
</comment>
<dbReference type="STRING" id="35622.SAMN04489764_2805"/>
<evidence type="ECO:0000259" key="9">
    <source>
        <dbReference type="PROSITE" id="PS50928"/>
    </source>
</evidence>
<evidence type="ECO:0000256" key="1">
    <source>
        <dbReference type="ARBA" id="ARBA00004429"/>
    </source>
</evidence>
<dbReference type="SUPFAM" id="SSF161098">
    <property type="entry name" value="MetI-like"/>
    <property type="match status" value="2"/>
</dbReference>
<feature type="transmembrane region" description="Helical" evidence="8">
    <location>
        <begin position="301"/>
        <end position="327"/>
    </location>
</feature>
<dbReference type="InterPro" id="IPR035906">
    <property type="entry name" value="MetI-like_sf"/>
</dbReference>
<dbReference type="CDD" id="cd06261">
    <property type="entry name" value="TM_PBP2"/>
    <property type="match status" value="2"/>
</dbReference>
<evidence type="ECO:0000256" key="4">
    <source>
        <dbReference type="ARBA" id="ARBA00022519"/>
    </source>
</evidence>
<keyword evidence="11" id="KW-1185">Reference proteome</keyword>
<keyword evidence="4" id="KW-0997">Cell inner membrane</keyword>
<dbReference type="InterPro" id="IPR000515">
    <property type="entry name" value="MetI-like"/>
</dbReference>
<feature type="transmembrane region" description="Helical" evidence="8">
    <location>
        <begin position="69"/>
        <end position="89"/>
    </location>
</feature>
<proteinExistence type="inferred from homology"/>
<dbReference type="OrthoDB" id="9808619at2"/>
<evidence type="ECO:0000256" key="3">
    <source>
        <dbReference type="ARBA" id="ARBA00022475"/>
    </source>
</evidence>
<evidence type="ECO:0000256" key="5">
    <source>
        <dbReference type="ARBA" id="ARBA00022692"/>
    </source>
</evidence>
<reference evidence="10 11" key="1">
    <citation type="submission" date="2016-10" db="EMBL/GenBank/DDBJ databases">
        <authorList>
            <person name="de Groot N.N."/>
        </authorList>
    </citation>
    <scope>NUCLEOTIDE SEQUENCE [LARGE SCALE GENOMIC DNA]</scope>
    <source>
        <strain evidence="10 11">DSM 43794</strain>
    </source>
</reference>
<keyword evidence="3" id="KW-1003">Cell membrane</keyword>
<dbReference type="EMBL" id="FNKK01000002">
    <property type="protein sequence ID" value="SDQ96323.1"/>
    <property type="molecule type" value="Genomic_DNA"/>
</dbReference>
<comment type="subcellular location">
    <subcellularLocation>
        <location evidence="1">Cell inner membrane</location>
        <topology evidence="1">Multi-pass membrane protein</topology>
    </subcellularLocation>
    <subcellularLocation>
        <location evidence="8">Cell membrane</location>
        <topology evidence="8">Multi-pass membrane protein</topology>
    </subcellularLocation>
</comment>
<feature type="transmembrane region" description="Helical" evidence="8">
    <location>
        <begin position="398"/>
        <end position="419"/>
    </location>
</feature>
<dbReference type="RefSeq" id="WP_093259439.1">
    <property type="nucleotide sequence ID" value="NZ_FNKK01000002.1"/>
</dbReference>
<keyword evidence="2 8" id="KW-0813">Transport</keyword>
<evidence type="ECO:0000256" key="8">
    <source>
        <dbReference type="RuleBase" id="RU363032"/>
    </source>
</evidence>
<keyword evidence="7 8" id="KW-0472">Membrane</keyword>
<feature type="transmembrane region" description="Helical" evidence="8">
    <location>
        <begin position="360"/>
        <end position="386"/>
    </location>
</feature>
<dbReference type="Pfam" id="PF00528">
    <property type="entry name" value="BPD_transp_1"/>
    <property type="match status" value="2"/>
</dbReference>
<organism evidence="10 11">
    <name type="scientific">Thermostaphylospora chromogena</name>
    <dbReference type="NCBI Taxonomy" id="35622"/>
    <lineage>
        <taxon>Bacteria</taxon>
        <taxon>Bacillati</taxon>
        <taxon>Actinomycetota</taxon>
        <taxon>Actinomycetes</taxon>
        <taxon>Streptosporangiales</taxon>
        <taxon>Thermomonosporaceae</taxon>
        <taxon>Thermostaphylospora</taxon>
    </lineage>
</organism>
<evidence type="ECO:0000256" key="7">
    <source>
        <dbReference type="ARBA" id="ARBA00023136"/>
    </source>
</evidence>
<dbReference type="GO" id="GO:0005886">
    <property type="term" value="C:plasma membrane"/>
    <property type="evidence" value="ECO:0007669"/>
    <property type="project" value="UniProtKB-SubCell"/>
</dbReference>
<dbReference type="AlphaFoldDB" id="A0A1H1F5Q3"/>